<gene>
    <name evidence="2" type="ORF">PCOR1329_LOCUS11215</name>
    <name evidence="3" type="ORF">PCOR1329_LOCUS25080</name>
</gene>
<accession>A0ABN9QH10</accession>
<dbReference type="EMBL" id="CAUYUJ010008722">
    <property type="protein sequence ID" value="CAK0824767.1"/>
    <property type="molecule type" value="Genomic_DNA"/>
</dbReference>
<protein>
    <submittedName>
        <fullName evidence="2">Uncharacterized protein</fullName>
    </submittedName>
</protein>
<keyword evidence="1" id="KW-1133">Transmembrane helix</keyword>
<sequence length="332" mass="38106">MGHHPSKHEQVQLVVQYAPPSEKVDEEEKSIEAEKRQFQKVLKWSEKTNKRMLDQKSWQTEICQNLPDKICRCNISWQAKERFVEFLPWMIFFTVSAVIGLCICARAVLVSHMSNTTPMSNAISGPYRLAIMWVLLLLDAMLMLSLMGTWKLFQTLMADLKDLEEKVPDAILKFRNEVSNLNKASQKDFLIAARFLTNLFNRLVHVESKINETMTTVNSNMNSKAARCFCGSLVRKWDSADDAFVGKAQPIFSKVFTDIELAEHVIDAEEDLLGKVLTYEEKTIIPMEKLVALHVISVIEKDAYLAFRIIIACWSILVFWTTAHILNVEFRG</sequence>
<feature type="transmembrane region" description="Helical" evidence="1">
    <location>
        <begin position="86"/>
        <end position="109"/>
    </location>
</feature>
<dbReference type="EMBL" id="CAUYUJ010003224">
    <property type="protein sequence ID" value="CAK0804400.1"/>
    <property type="molecule type" value="Genomic_DNA"/>
</dbReference>
<keyword evidence="1" id="KW-0812">Transmembrane</keyword>
<keyword evidence="1" id="KW-0472">Membrane</keyword>
<evidence type="ECO:0000313" key="2">
    <source>
        <dbReference type="EMBL" id="CAK0804400.1"/>
    </source>
</evidence>
<evidence type="ECO:0000313" key="4">
    <source>
        <dbReference type="Proteomes" id="UP001189429"/>
    </source>
</evidence>
<feature type="transmembrane region" description="Helical" evidence="1">
    <location>
        <begin position="129"/>
        <end position="153"/>
    </location>
</feature>
<proteinExistence type="predicted"/>
<evidence type="ECO:0000313" key="3">
    <source>
        <dbReference type="EMBL" id="CAK0824767.1"/>
    </source>
</evidence>
<feature type="transmembrane region" description="Helical" evidence="1">
    <location>
        <begin position="305"/>
        <end position="326"/>
    </location>
</feature>
<organism evidence="2 4">
    <name type="scientific">Prorocentrum cordatum</name>
    <dbReference type="NCBI Taxonomy" id="2364126"/>
    <lineage>
        <taxon>Eukaryota</taxon>
        <taxon>Sar</taxon>
        <taxon>Alveolata</taxon>
        <taxon>Dinophyceae</taxon>
        <taxon>Prorocentrales</taxon>
        <taxon>Prorocentraceae</taxon>
        <taxon>Prorocentrum</taxon>
    </lineage>
</organism>
<comment type="caution">
    <text evidence="2">The sequence shown here is derived from an EMBL/GenBank/DDBJ whole genome shotgun (WGS) entry which is preliminary data.</text>
</comment>
<name>A0ABN9QH10_9DINO</name>
<dbReference type="Proteomes" id="UP001189429">
    <property type="component" value="Unassembled WGS sequence"/>
</dbReference>
<evidence type="ECO:0000256" key="1">
    <source>
        <dbReference type="SAM" id="Phobius"/>
    </source>
</evidence>
<keyword evidence="4" id="KW-1185">Reference proteome</keyword>
<reference evidence="2" key="1">
    <citation type="submission" date="2023-10" db="EMBL/GenBank/DDBJ databases">
        <authorList>
            <person name="Chen Y."/>
            <person name="Shah S."/>
            <person name="Dougan E. K."/>
            <person name="Thang M."/>
            <person name="Chan C."/>
        </authorList>
    </citation>
    <scope>NUCLEOTIDE SEQUENCE [LARGE SCALE GENOMIC DNA]</scope>
</reference>